<feature type="transmembrane region" description="Helical" evidence="6">
    <location>
        <begin position="83"/>
        <end position="103"/>
    </location>
</feature>
<keyword evidence="4 6" id="KW-1133">Transmembrane helix</keyword>
<evidence type="ECO:0000256" key="5">
    <source>
        <dbReference type="ARBA" id="ARBA00023136"/>
    </source>
</evidence>
<feature type="transmembrane region" description="Helical" evidence="6">
    <location>
        <begin position="168"/>
        <end position="190"/>
    </location>
</feature>
<feature type="transmembrane region" description="Helical" evidence="6">
    <location>
        <begin position="211"/>
        <end position="228"/>
    </location>
</feature>
<feature type="transmembrane region" description="Helical" evidence="6">
    <location>
        <begin position="440"/>
        <end position="462"/>
    </location>
</feature>
<dbReference type="Pfam" id="PF01943">
    <property type="entry name" value="Polysacc_synt"/>
    <property type="match status" value="1"/>
</dbReference>
<keyword evidence="3 6" id="KW-0812">Transmembrane</keyword>
<evidence type="ECO:0000256" key="2">
    <source>
        <dbReference type="ARBA" id="ARBA00022475"/>
    </source>
</evidence>
<proteinExistence type="predicted"/>
<dbReference type="RefSeq" id="WP_174497949.1">
    <property type="nucleotide sequence ID" value="NZ_CADDWK010000024.1"/>
</dbReference>
<feature type="transmembrane region" description="Helical" evidence="6">
    <location>
        <begin position="415"/>
        <end position="434"/>
    </location>
</feature>
<dbReference type="GO" id="GO:0005886">
    <property type="term" value="C:plasma membrane"/>
    <property type="evidence" value="ECO:0007669"/>
    <property type="project" value="UniProtKB-SubCell"/>
</dbReference>
<keyword evidence="8" id="KW-1185">Reference proteome</keyword>
<accession>A0A841Q667</accession>
<feature type="transmembrane region" description="Helical" evidence="6">
    <location>
        <begin position="42"/>
        <end position="62"/>
    </location>
</feature>
<feature type="transmembrane region" description="Helical" evidence="6">
    <location>
        <begin position="327"/>
        <end position="350"/>
    </location>
</feature>
<dbReference type="PANTHER" id="PTHR30250:SF11">
    <property type="entry name" value="O-ANTIGEN TRANSPORTER-RELATED"/>
    <property type="match status" value="1"/>
</dbReference>
<dbReference type="InterPro" id="IPR002797">
    <property type="entry name" value="Polysacc_synth"/>
</dbReference>
<gene>
    <name evidence="7" type="ORF">HNQ94_002450</name>
</gene>
<reference evidence="7 8" key="1">
    <citation type="submission" date="2020-08" db="EMBL/GenBank/DDBJ databases">
        <title>Genomic Encyclopedia of Type Strains, Phase IV (KMG-IV): sequencing the most valuable type-strain genomes for metagenomic binning, comparative biology and taxonomic classification.</title>
        <authorList>
            <person name="Goeker M."/>
        </authorList>
    </citation>
    <scope>NUCLEOTIDE SEQUENCE [LARGE SCALE GENOMIC DNA]</scope>
    <source>
        <strain evidence="7 8">DSM 19612</strain>
    </source>
</reference>
<feature type="transmembrane region" description="Helical" evidence="6">
    <location>
        <begin position="12"/>
        <end position="30"/>
    </location>
</feature>
<keyword evidence="5 6" id="KW-0472">Membrane</keyword>
<feature type="transmembrane region" description="Helical" evidence="6">
    <location>
        <begin position="115"/>
        <end position="137"/>
    </location>
</feature>
<evidence type="ECO:0000256" key="6">
    <source>
        <dbReference type="SAM" id="Phobius"/>
    </source>
</evidence>
<sequence length="484" mass="54712">MNKIVVNYLFNASYQLLVVLLPFITMPYIARVLGPEMLGVNAYTYSIIQILIIVGMVGIPLYGNRQIGIYADKGKEKLSQEFWSIYLIQFVGIITCLVFYTFYSLSLSSEFWIKISLLQGLHLLGFLFDISWLLIGVQKLKETVTRNLIFKILAVILIFTFVKDENDLDLYILIMSGSMVLGQIVIWYYAKDIIHIKPYINIQSLKKHIKPIMILFLPQILGQLYLSLDKVILKVFTTEVQVAYYDQALKIVKLVLTIVTSIGVVMLPNISSEFAKGNKEKVKYYVEKVFRYILFITIPMAIGLYSISSNFVQWFLGPEFLEVADLIKIISPIIFFIGLGSLFGIQILAAIGDSKKLTISIFFGALISVTLSLILVPKYGSYAAAFSTLLAEAAVAVIQFYFVKEYIQLKRVSKSFCLYIISSMLMMVAIYFIGLLDISVILKTFLQVSLGSVIYIGVLGLLKEEFVFDVKKEVISIAIGKKSN</sequence>
<feature type="transmembrane region" description="Helical" evidence="6">
    <location>
        <begin position="357"/>
        <end position="376"/>
    </location>
</feature>
<dbReference type="CDD" id="cd13128">
    <property type="entry name" value="MATE_Wzx_like"/>
    <property type="match status" value="1"/>
</dbReference>
<dbReference type="AlphaFoldDB" id="A0A841Q667"/>
<comment type="subcellular location">
    <subcellularLocation>
        <location evidence="1">Cell membrane</location>
        <topology evidence="1">Multi-pass membrane protein</topology>
    </subcellularLocation>
</comment>
<feature type="transmembrane region" description="Helical" evidence="6">
    <location>
        <begin position="248"/>
        <end position="268"/>
    </location>
</feature>
<feature type="transmembrane region" description="Helical" evidence="6">
    <location>
        <begin position="382"/>
        <end position="403"/>
    </location>
</feature>
<evidence type="ECO:0000256" key="3">
    <source>
        <dbReference type="ARBA" id="ARBA00022692"/>
    </source>
</evidence>
<organism evidence="7 8">
    <name type="scientific">Salirhabdus euzebyi</name>
    <dbReference type="NCBI Taxonomy" id="394506"/>
    <lineage>
        <taxon>Bacteria</taxon>
        <taxon>Bacillati</taxon>
        <taxon>Bacillota</taxon>
        <taxon>Bacilli</taxon>
        <taxon>Bacillales</taxon>
        <taxon>Bacillaceae</taxon>
        <taxon>Salirhabdus</taxon>
    </lineage>
</organism>
<feature type="transmembrane region" description="Helical" evidence="6">
    <location>
        <begin position="144"/>
        <end position="162"/>
    </location>
</feature>
<evidence type="ECO:0000313" key="8">
    <source>
        <dbReference type="Proteomes" id="UP000581688"/>
    </source>
</evidence>
<feature type="transmembrane region" description="Helical" evidence="6">
    <location>
        <begin position="289"/>
        <end position="307"/>
    </location>
</feature>
<evidence type="ECO:0000313" key="7">
    <source>
        <dbReference type="EMBL" id="MBB6453999.1"/>
    </source>
</evidence>
<protein>
    <submittedName>
        <fullName evidence="7">O-antigen/teichoic acid export membrane protein</fullName>
    </submittedName>
</protein>
<comment type="caution">
    <text evidence="7">The sequence shown here is derived from an EMBL/GenBank/DDBJ whole genome shotgun (WGS) entry which is preliminary data.</text>
</comment>
<name>A0A841Q667_9BACI</name>
<evidence type="ECO:0000256" key="1">
    <source>
        <dbReference type="ARBA" id="ARBA00004651"/>
    </source>
</evidence>
<dbReference type="InterPro" id="IPR050833">
    <property type="entry name" value="Poly_Biosynth_Transport"/>
</dbReference>
<evidence type="ECO:0000256" key="4">
    <source>
        <dbReference type="ARBA" id="ARBA00022989"/>
    </source>
</evidence>
<dbReference type="PANTHER" id="PTHR30250">
    <property type="entry name" value="PST FAMILY PREDICTED COLANIC ACID TRANSPORTER"/>
    <property type="match status" value="1"/>
</dbReference>
<dbReference type="Proteomes" id="UP000581688">
    <property type="component" value="Unassembled WGS sequence"/>
</dbReference>
<keyword evidence="2" id="KW-1003">Cell membrane</keyword>
<dbReference type="EMBL" id="JACHGH010000006">
    <property type="protein sequence ID" value="MBB6453999.1"/>
    <property type="molecule type" value="Genomic_DNA"/>
</dbReference>